<evidence type="ECO:0000313" key="2">
    <source>
        <dbReference type="Proteomes" id="UP000095281"/>
    </source>
</evidence>
<accession>A0A1I8BAZ4</accession>
<organism evidence="2 3">
    <name type="scientific">Meloidogyne hapla</name>
    <name type="common">Root-knot nematode worm</name>
    <dbReference type="NCBI Taxonomy" id="6305"/>
    <lineage>
        <taxon>Eukaryota</taxon>
        <taxon>Metazoa</taxon>
        <taxon>Ecdysozoa</taxon>
        <taxon>Nematoda</taxon>
        <taxon>Chromadorea</taxon>
        <taxon>Rhabditida</taxon>
        <taxon>Tylenchina</taxon>
        <taxon>Tylenchomorpha</taxon>
        <taxon>Tylenchoidea</taxon>
        <taxon>Meloidogynidae</taxon>
        <taxon>Meloidogyninae</taxon>
        <taxon>Meloidogyne</taxon>
    </lineage>
</organism>
<dbReference type="WBParaSite" id="MhA1_Contig185.frz3.gene8">
    <property type="protein sequence ID" value="MhA1_Contig185.frz3.gene8"/>
    <property type="gene ID" value="MhA1_Contig185.frz3.gene8"/>
</dbReference>
<sequence length="453" mass="52936">MRLTLIILFKIFVLIHAESLKQLFDQPRQVTIISSKTAEIRVISNIKNLAEIHVGANEKNFFVMGDILERIDNILLDIKRKTGFWFIFTSYVREFFGRTNLKKIFDALVMDLRKLKENLGKSPTIFEDNRVELKQLDAFGLNRLGKNGEGIKSRTLDDFRAIINPLVSDIKMQFIIGQTITIKEFVRIDKKLEEAILYLDLKSKQIINVKHINGILDLIERNVVEARQNLMGKYKEMKSNNLEGLPLRFRRGYLDQLLKSKNLEDFPLISISDDEMNVWRARAKEEGGRYAVRIKILLKFFEKINYAISLIEHGIESGMRSPFLSDSIKHFEQNYLYMKFAQVLLEFHYIINRLVSAKILDDDSFPDAGDMLYAWTIRSEVIVPYLERINGNTVMKIFRGNRGKILIQELLSQTLHVFWELNKRYKIREMMESMLGTFTHDVVLSKAMELPQV</sequence>
<keyword evidence="2" id="KW-1185">Reference proteome</keyword>
<reference evidence="3" key="1">
    <citation type="submission" date="2016-11" db="UniProtKB">
        <authorList>
            <consortium name="WormBaseParasite"/>
        </authorList>
    </citation>
    <scope>IDENTIFICATION</scope>
</reference>
<dbReference type="Proteomes" id="UP000095281">
    <property type="component" value="Unplaced"/>
</dbReference>
<protein>
    <submittedName>
        <fullName evidence="3">Secreted protein</fullName>
    </submittedName>
</protein>
<feature type="chain" id="PRO_5009315623" evidence="1">
    <location>
        <begin position="18"/>
        <end position="453"/>
    </location>
</feature>
<proteinExistence type="predicted"/>
<keyword evidence="1" id="KW-0732">Signal</keyword>
<dbReference type="AlphaFoldDB" id="A0A1I8BAZ4"/>
<feature type="signal peptide" evidence="1">
    <location>
        <begin position="1"/>
        <end position="17"/>
    </location>
</feature>
<evidence type="ECO:0000256" key="1">
    <source>
        <dbReference type="SAM" id="SignalP"/>
    </source>
</evidence>
<name>A0A1I8BAZ4_MELHA</name>
<evidence type="ECO:0000313" key="3">
    <source>
        <dbReference type="WBParaSite" id="MhA1_Contig185.frz3.gene8"/>
    </source>
</evidence>